<reference evidence="1 2" key="1">
    <citation type="submission" date="2018-09" db="EMBL/GenBank/DDBJ databases">
        <authorList>
            <person name="Tagini F."/>
        </authorList>
    </citation>
    <scope>NUCLEOTIDE SEQUENCE [LARGE SCALE GENOMIC DNA]</scope>
    <source>
        <strain evidence="1 2">MK13</strain>
    </source>
</reference>
<protein>
    <submittedName>
        <fullName evidence="1">Uncharacterized protein</fullName>
    </submittedName>
</protein>
<evidence type="ECO:0000313" key="2">
    <source>
        <dbReference type="Proteomes" id="UP000267289"/>
    </source>
</evidence>
<gene>
    <name evidence="1" type="ORF">LAUMK13_02980</name>
</gene>
<dbReference type="RefSeq" id="WP_136625701.1">
    <property type="nucleotide sequence ID" value="NZ_UPHQ01000145.1"/>
</dbReference>
<organism evidence="1 2">
    <name type="scientific">Mycobacterium innocens</name>
    <dbReference type="NCBI Taxonomy" id="2341083"/>
    <lineage>
        <taxon>Bacteria</taxon>
        <taxon>Bacillati</taxon>
        <taxon>Actinomycetota</taxon>
        <taxon>Actinomycetes</taxon>
        <taxon>Mycobacteriales</taxon>
        <taxon>Mycobacteriaceae</taxon>
        <taxon>Mycobacterium</taxon>
    </lineage>
</organism>
<evidence type="ECO:0000313" key="1">
    <source>
        <dbReference type="EMBL" id="VBA40265.1"/>
    </source>
</evidence>
<dbReference type="OrthoDB" id="4737243at2"/>
<proteinExistence type="predicted"/>
<dbReference type="EMBL" id="UPHQ01000145">
    <property type="protein sequence ID" value="VBA40265.1"/>
    <property type="molecule type" value="Genomic_DNA"/>
</dbReference>
<dbReference type="Proteomes" id="UP000267289">
    <property type="component" value="Unassembled WGS sequence"/>
</dbReference>
<dbReference type="AlphaFoldDB" id="A0A498Q7A0"/>
<keyword evidence="2" id="KW-1185">Reference proteome</keyword>
<sequence length="207" mass="23210">MYVGVHGGSPSGDAGFHEVAERYEIWRHRWVSAIGKDPSRNAPELLDGSLWFHNGYPYPDWTAEVIRPSQFGYLVLSATTERRISPLVAVEAVFSRLEDAGKHILILVGDMLRLECKLEPVYRQWQRYGISAALQKSVADQQVAEFIATYNGVSRDVVERFMHKYSVRAMPSSYAHLSSSDEPTSRVLTMSYDELDATLAEGLNVAG</sequence>
<accession>A0A498Q7A0</accession>
<name>A0A498Q7A0_9MYCO</name>